<keyword evidence="2" id="KW-0067">ATP-binding</keyword>
<dbReference type="GO" id="GO:0016301">
    <property type="term" value="F:kinase activity"/>
    <property type="evidence" value="ECO:0007669"/>
    <property type="project" value="TreeGrafter"/>
</dbReference>
<dbReference type="GO" id="GO:0005524">
    <property type="term" value="F:ATP binding"/>
    <property type="evidence" value="ECO:0007669"/>
    <property type="project" value="UniProtKB-KW"/>
</dbReference>
<gene>
    <name evidence="6" type="ORF">PHJA_000681800</name>
</gene>
<accession>A0A830BTF9</accession>
<dbReference type="EMBL" id="BMAC01000104">
    <property type="protein sequence ID" value="GFP85381.1"/>
    <property type="molecule type" value="Genomic_DNA"/>
</dbReference>
<keyword evidence="3" id="KW-0325">Glycoprotein</keyword>
<protein>
    <recommendedName>
        <fullName evidence="5">Wall-associated receptor kinase C-terminal domain-containing protein</fullName>
    </recommendedName>
</protein>
<feature type="chain" id="PRO_5032640047" description="Wall-associated receptor kinase C-terminal domain-containing protein" evidence="4">
    <location>
        <begin position="28"/>
        <end position="270"/>
    </location>
</feature>
<sequence length="270" mass="29872">MTLAQNLIISFQFFIFLLLHLIYPADSNCPKSFQCGNLGTLEFPFSNQTGCGLFMVQNCDTGNTTIQFGADGYQYNFLANNSTNQLLVSDPYLRTHLNTHLCLGIKNLTLPPSPSPSATLTVLPNITLLACINQSSNSVSIQNRFQNYKYANCSPWDVYYKSPATSVSATGMPLDCTLVQVPINSTRNPGSALPDLLSHQFIIEWHVTEDCYECHRGGGQCLSNSTNQFQCDIGEKNNRLVPIASMGKLKTDIHDTYYVIVITGNLFDKA</sequence>
<feature type="domain" description="Wall-associated receptor kinase C-terminal" evidence="5">
    <location>
        <begin position="176"/>
        <end position="232"/>
    </location>
</feature>
<dbReference type="PANTHER" id="PTHR46008:SF6">
    <property type="entry name" value="TYROSINE KINASE FAMILY PROTEIN"/>
    <property type="match status" value="1"/>
</dbReference>
<keyword evidence="7" id="KW-1185">Reference proteome</keyword>
<dbReference type="AlphaFoldDB" id="A0A830BTF9"/>
<proteinExistence type="predicted"/>
<evidence type="ECO:0000256" key="1">
    <source>
        <dbReference type="ARBA" id="ARBA00022741"/>
    </source>
</evidence>
<evidence type="ECO:0000256" key="4">
    <source>
        <dbReference type="SAM" id="SignalP"/>
    </source>
</evidence>
<dbReference type="PANTHER" id="PTHR46008">
    <property type="entry name" value="LEAF RUST 10 DISEASE-RESISTANCE LOCUS RECEPTOR-LIKE PROTEIN KINASE-LIKE 1.4"/>
    <property type="match status" value="1"/>
</dbReference>
<comment type="caution">
    <text evidence="6">The sequence shown here is derived from an EMBL/GenBank/DDBJ whole genome shotgun (WGS) entry which is preliminary data.</text>
</comment>
<dbReference type="Proteomes" id="UP000653305">
    <property type="component" value="Unassembled WGS sequence"/>
</dbReference>
<keyword evidence="4" id="KW-0732">Signal</keyword>
<dbReference type="Pfam" id="PF14380">
    <property type="entry name" value="WAK_assoc"/>
    <property type="match status" value="1"/>
</dbReference>
<keyword evidence="1" id="KW-0547">Nucleotide-binding</keyword>
<evidence type="ECO:0000256" key="2">
    <source>
        <dbReference type="ARBA" id="ARBA00022840"/>
    </source>
</evidence>
<evidence type="ECO:0000256" key="3">
    <source>
        <dbReference type="ARBA" id="ARBA00023180"/>
    </source>
</evidence>
<evidence type="ECO:0000313" key="6">
    <source>
        <dbReference type="EMBL" id="GFP85381.1"/>
    </source>
</evidence>
<name>A0A830BTF9_9LAMI</name>
<dbReference type="InterPro" id="IPR032872">
    <property type="entry name" value="WAK_assoc_C"/>
</dbReference>
<evidence type="ECO:0000313" key="7">
    <source>
        <dbReference type="Proteomes" id="UP000653305"/>
    </source>
</evidence>
<evidence type="ECO:0000259" key="5">
    <source>
        <dbReference type="Pfam" id="PF14380"/>
    </source>
</evidence>
<feature type="signal peptide" evidence="4">
    <location>
        <begin position="1"/>
        <end position="27"/>
    </location>
</feature>
<dbReference type="OrthoDB" id="1695934at2759"/>
<organism evidence="6 7">
    <name type="scientific">Phtheirospermum japonicum</name>
    <dbReference type="NCBI Taxonomy" id="374723"/>
    <lineage>
        <taxon>Eukaryota</taxon>
        <taxon>Viridiplantae</taxon>
        <taxon>Streptophyta</taxon>
        <taxon>Embryophyta</taxon>
        <taxon>Tracheophyta</taxon>
        <taxon>Spermatophyta</taxon>
        <taxon>Magnoliopsida</taxon>
        <taxon>eudicotyledons</taxon>
        <taxon>Gunneridae</taxon>
        <taxon>Pentapetalae</taxon>
        <taxon>asterids</taxon>
        <taxon>lamiids</taxon>
        <taxon>Lamiales</taxon>
        <taxon>Orobanchaceae</taxon>
        <taxon>Orobanchaceae incertae sedis</taxon>
        <taxon>Phtheirospermum</taxon>
    </lineage>
</organism>
<reference evidence="6" key="1">
    <citation type="submission" date="2020-07" db="EMBL/GenBank/DDBJ databases">
        <title>Ethylene signaling mediates host invasion by parasitic plants.</title>
        <authorList>
            <person name="Yoshida S."/>
        </authorList>
    </citation>
    <scope>NUCLEOTIDE SEQUENCE</scope>
    <source>
        <strain evidence="6">Okayama</strain>
    </source>
</reference>